<protein>
    <submittedName>
        <fullName evidence="1">Uncharacterized protein</fullName>
    </submittedName>
</protein>
<name>A0A1X7VTP5_AMPQE</name>
<reference evidence="1" key="1">
    <citation type="submission" date="2017-05" db="UniProtKB">
        <authorList>
            <consortium name="EnsemblMetazoa"/>
        </authorList>
    </citation>
    <scope>IDENTIFICATION</scope>
</reference>
<dbReference type="AlphaFoldDB" id="A0A1X7VTP5"/>
<sequence length="160" mass="18265">MLYKLSNIIVIKVRFPMSLIVDKLSFIVKFNPALLIKQYRLHPDGKGLGVFLCSSRLALTVVTMVTTIEPEPYLEVRWRIPLCKSFIFWSKLYSVYTKALHFSEHQKYLNSAVTSTIKKGEVACYKETSFVFMGAGLVPKGLVLYLIHCETPQLLGLILF</sequence>
<accession>A0A1X7VTP5</accession>
<evidence type="ECO:0000313" key="1">
    <source>
        <dbReference type="EnsemblMetazoa" id="Aqu2.1.42793_001"/>
    </source>
</evidence>
<organism evidence="1">
    <name type="scientific">Amphimedon queenslandica</name>
    <name type="common">Sponge</name>
    <dbReference type="NCBI Taxonomy" id="400682"/>
    <lineage>
        <taxon>Eukaryota</taxon>
        <taxon>Metazoa</taxon>
        <taxon>Porifera</taxon>
        <taxon>Demospongiae</taxon>
        <taxon>Heteroscleromorpha</taxon>
        <taxon>Haplosclerida</taxon>
        <taxon>Niphatidae</taxon>
        <taxon>Amphimedon</taxon>
    </lineage>
</organism>
<proteinExistence type="predicted"/>
<dbReference type="EnsemblMetazoa" id="Aqu2.1.42793_001">
    <property type="protein sequence ID" value="Aqu2.1.42793_001"/>
    <property type="gene ID" value="Aqu2.1.42793"/>
</dbReference>
<dbReference type="InParanoid" id="A0A1X7VTP5"/>